<gene>
    <name evidence="9" type="ORF">HHI36_018837</name>
</gene>
<keyword evidence="10" id="KW-1185">Reference proteome</keyword>
<keyword evidence="2" id="KW-0540">Nuclease</keyword>
<dbReference type="InterPro" id="IPR013520">
    <property type="entry name" value="Ribonucl_H"/>
</dbReference>
<name>A0ABD2P130_9CUCU</name>
<evidence type="ECO:0000256" key="5">
    <source>
        <dbReference type="ARBA" id="ARBA00022839"/>
    </source>
</evidence>
<evidence type="ECO:0000259" key="8">
    <source>
        <dbReference type="SMART" id="SM00479"/>
    </source>
</evidence>
<dbReference type="PANTHER" id="PTHR13058:SF19">
    <property type="entry name" value="LD40940P"/>
    <property type="match status" value="1"/>
</dbReference>
<dbReference type="InterPro" id="IPR040393">
    <property type="entry name" value="TREX1/2"/>
</dbReference>
<dbReference type="SUPFAM" id="SSF53098">
    <property type="entry name" value="Ribonuclease H-like"/>
    <property type="match status" value="1"/>
</dbReference>
<dbReference type="InterPro" id="IPR012337">
    <property type="entry name" value="RNaseH-like_sf"/>
</dbReference>
<dbReference type="SMART" id="SM00479">
    <property type="entry name" value="EXOIII"/>
    <property type="match status" value="1"/>
</dbReference>
<dbReference type="InterPro" id="IPR036397">
    <property type="entry name" value="RNaseH_sf"/>
</dbReference>
<evidence type="ECO:0000256" key="7">
    <source>
        <dbReference type="ARBA" id="ARBA00025769"/>
    </source>
</evidence>
<keyword evidence="5" id="KW-0269">Exonuclease</keyword>
<proteinExistence type="inferred from homology"/>
<dbReference type="AlphaFoldDB" id="A0ABD2P130"/>
<evidence type="ECO:0000256" key="6">
    <source>
        <dbReference type="ARBA" id="ARBA00022842"/>
    </source>
</evidence>
<dbReference type="GO" id="GO:0004527">
    <property type="term" value="F:exonuclease activity"/>
    <property type="evidence" value="ECO:0007669"/>
    <property type="project" value="UniProtKB-KW"/>
</dbReference>
<evidence type="ECO:0000256" key="3">
    <source>
        <dbReference type="ARBA" id="ARBA00022723"/>
    </source>
</evidence>
<dbReference type="Gene3D" id="3.30.420.10">
    <property type="entry name" value="Ribonuclease H-like superfamily/Ribonuclease H"/>
    <property type="match status" value="2"/>
</dbReference>
<evidence type="ECO:0000256" key="2">
    <source>
        <dbReference type="ARBA" id="ARBA00022722"/>
    </source>
</evidence>
<keyword evidence="6" id="KW-0460">Magnesium</keyword>
<evidence type="ECO:0000313" key="10">
    <source>
        <dbReference type="Proteomes" id="UP001516400"/>
    </source>
</evidence>
<feature type="domain" description="Exonuclease" evidence="8">
    <location>
        <begin position="38"/>
        <end position="317"/>
    </location>
</feature>
<comment type="caution">
    <text evidence="9">The sequence shown here is derived from an EMBL/GenBank/DDBJ whole genome shotgun (WGS) entry which is preliminary data.</text>
</comment>
<evidence type="ECO:0000256" key="4">
    <source>
        <dbReference type="ARBA" id="ARBA00022801"/>
    </source>
</evidence>
<reference evidence="9 10" key="1">
    <citation type="journal article" date="2021" name="BMC Biol.">
        <title>Horizontally acquired antibacterial genes associated with adaptive radiation of ladybird beetles.</title>
        <authorList>
            <person name="Li H.S."/>
            <person name="Tang X.F."/>
            <person name="Huang Y.H."/>
            <person name="Xu Z.Y."/>
            <person name="Chen M.L."/>
            <person name="Du X.Y."/>
            <person name="Qiu B.Y."/>
            <person name="Chen P.T."/>
            <person name="Zhang W."/>
            <person name="Slipinski A."/>
            <person name="Escalona H.E."/>
            <person name="Waterhouse R.M."/>
            <person name="Zwick A."/>
            <person name="Pang H."/>
        </authorList>
    </citation>
    <scope>NUCLEOTIDE SEQUENCE [LARGE SCALE GENOMIC DNA]</scope>
    <source>
        <strain evidence="9">SYSU2018</strain>
    </source>
</reference>
<dbReference type="PANTHER" id="PTHR13058">
    <property type="entry name" value="THREE PRIME REPAIR EXONUCLEASE 1, 2"/>
    <property type="match status" value="1"/>
</dbReference>
<dbReference type="Pfam" id="PF00929">
    <property type="entry name" value="RNase_T"/>
    <property type="match status" value="1"/>
</dbReference>
<accession>A0ABD2P130</accession>
<sequence>MFLQFPKLNILKFEFWKTVSYTPRHRSLVMANDQQIFNFAFMDLETTGLPSEEHNKTRITELSIAVVESSHISLGVYPRVCNKLNLCFNPGKIVQPIATEITGLANTMLENQSPFSSSAADSIKGFLSLHKKPICFVAHNGNKFDFPIFRAELERVKAHLPEDILCIDSLLCFQDLHRMEVHTNSMLESVTSNTPAVRGNDEVDVPVKKMKTAPLEFTDEFDQFLCTVVDEYDSNIKKQNIQKVHETTPKHQIIRTTSSFDSVKRNIFPQNKQRTSFKLCDIYKRLTHKDPNNSHHAEADVDYLIHCAAFYGEKFVEWSNKNAKYLSSIPHMRPGIEIGF</sequence>
<dbReference type="Proteomes" id="UP001516400">
    <property type="component" value="Unassembled WGS sequence"/>
</dbReference>
<comment type="similarity">
    <text evidence="7">Belongs to the exonuclease superfamily. TREX family.</text>
</comment>
<evidence type="ECO:0000313" key="9">
    <source>
        <dbReference type="EMBL" id="KAL3284688.1"/>
    </source>
</evidence>
<protein>
    <recommendedName>
        <fullName evidence="8">Exonuclease domain-containing protein</fullName>
    </recommendedName>
</protein>
<comment type="cofactor">
    <cofactor evidence="1">
        <name>Mg(2+)</name>
        <dbReference type="ChEBI" id="CHEBI:18420"/>
    </cofactor>
</comment>
<organism evidence="9 10">
    <name type="scientific">Cryptolaemus montrouzieri</name>
    <dbReference type="NCBI Taxonomy" id="559131"/>
    <lineage>
        <taxon>Eukaryota</taxon>
        <taxon>Metazoa</taxon>
        <taxon>Ecdysozoa</taxon>
        <taxon>Arthropoda</taxon>
        <taxon>Hexapoda</taxon>
        <taxon>Insecta</taxon>
        <taxon>Pterygota</taxon>
        <taxon>Neoptera</taxon>
        <taxon>Endopterygota</taxon>
        <taxon>Coleoptera</taxon>
        <taxon>Polyphaga</taxon>
        <taxon>Cucujiformia</taxon>
        <taxon>Coccinelloidea</taxon>
        <taxon>Coccinellidae</taxon>
        <taxon>Scymninae</taxon>
        <taxon>Scymnini</taxon>
        <taxon>Cryptolaemus</taxon>
    </lineage>
</organism>
<dbReference type="EMBL" id="JABFTP020000165">
    <property type="protein sequence ID" value="KAL3284688.1"/>
    <property type="molecule type" value="Genomic_DNA"/>
</dbReference>
<dbReference type="GO" id="GO:0046872">
    <property type="term" value="F:metal ion binding"/>
    <property type="evidence" value="ECO:0007669"/>
    <property type="project" value="UniProtKB-KW"/>
</dbReference>
<keyword evidence="3" id="KW-0479">Metal-binding</keyword>
<keyword evidence="4" id="KW-0378">Hydrolase</keyword>
<evidence type="ECO:0000256" key="1">
    <source>
        <dbReference type="ARBA" id="ARBA00001946"/>
    </source>
</evidence>